<dbReference type="RefSeq" id="XP_067822417.1">
    <property type="nucleotide sequence ID" value="XM_067963587.1"/>
</dbReference>
<proteinExistence type="predicted"/>
<feature type="compositionally biased region" description="Basic and acidic residues" evidence="1">
    <location>
        <begin position="81"/>
        <end position="100"/>
    </location>
</feature>
<feature type="region of interest" description="Disordered" evidence="1">
    <location>
        <begin position="1"/>
        <end position="141"/>
    </location>
</feature>
<gene>
    <name evidence="2" type="ORF">CCR75_005506</name>
</gene>
<dbReference type="KEGG" id="blac:94349258"/>
<dbReference type="EMBL" id="SHOA02000001">
    <property type="protein sequence ID" value="TDH72918.1"/>
    <property type="molecule type" value="Genomic_DNA"/>
</dbReference>
<dbReference type="AlphaFoldDB" id="A0A976IJG3"/>
<evidence type="ECO:0000256" key="1">
    <source>
        <dbReference type="SAM" id="MobiDB-lite"/>
    </source>
</evidence>
<accession>A0A976IJG3</accession>
<protein>
    <submittedName>
        <fullName evidence="2">Uncharacterized protein</fullName>
    </submittedName>
</protein>
<organism evidence="2 3">
    <name type="scientific">Bremia lactucae</name>
    <name type="common">Lettuce downy mildew</name>
    <dbReference type="NCBI Taxonomy" id="4779"/>
    <lineage>
        <taxon>Eukaryota</taxon>
        <taxon>Sar</taxon>
        <taxon>Stramenopiles</taxon>
        <taxon>Oomycota</taxon>
        <taxon>Peronosporomycetes</taxon>
        <taxon>Peronosporales</taxon>
        <taxon>Peronosporaceae</taxon>
        <taxon>Bremia</taxon>
    </lineage>
</organism>
<keyword evidence="3" id="KW-1185">Reference proteome</keyword>
<evidence type="ECO:0000313" key="2">
    <source>
        <dbReference type="EMBL" id="TDH72918.1"/>
    </source>
</evidence>
<reference evidence="2 3" key="1">
    <citation type="journal article" date="2021" name="Genome Biol.">
        <title>AFLAP: assembly-free linkage analysis pipeline using k-mers from genome sequencing data.</title>
        <authorList>
            <person name="Fletcher K."/>
            <person name="Zhang L."/>
            <person name="Gil J."/>
            <person name="Han R."/>
            <person name="Cavanaugh K."/>
            <person name="Michelmore R."/>
        </authorList>
    </citation>
    <scope>NUCLEOTIDE SEQUENCE [LARGE SCALE GENOMIC DNA]</scope>
    <source>
        <strain evidence="2 3">SF5</strain>
    </source>
</reference>
<name>A0A976IJG3_BRELC</name>
<evidence type="ECO:0000313" key="3">
    <source>
        <dbReference type="Proteomes" id="UP000294530"/>
    </source>
</evidence>
<dbReference type="Proteomes" id="UP000294530">
    <property type="component" value="Unassembled WGS sequence"/>
</dbReference>
<dbReference type="GeneID" id="94349258"/>
<sequence>MDGASGWVGGRAAPQQLYPPDPGGGGSGKGAGHSTPHRGDKDYGSPSRSPQILNEIYGGVLNTGIDGDQGAHPRRTGRGLQSERPKDDRTKREGEARLKGSELQAIGPRRCRRGGGALSEQRNVEVTGPSGPVIVLPPQNE</sequence>
<comment type="caution">
    <text evidence="2">The sequence shown here is derived from an EMBL/GenBank/DDBJ whole genome shotgun (WGS) entry which is preliminary data.</text>
</comment>